<dbReference type="OrthoDB" id="1933717at2759"/>
<protein>
    <submittedName>
        <fullName evidence="4">Dehydrogenase/reductase SDR family member 11-like isoform X1</fullName>
    </submittedName>
</protein>
<gene>
    <name evidence="4" type="primary">LOC110976654</name>
</gene>
<dbReference type="GeneID" id="110976654"/>
<proteinExistence type="inferred from homology"/>
<dbReference type="Gene3D" id="3.40.50.720">
    <property type="entry name" value="NAD(P)-binding Rossmann-like Domain"/>
    <property type="match status" value="1"/>
</dbReference>
<dbReference type="InterPro" id="IPR036291">
    <property type="entry name" value="NAD(P)-bd_dom_sf"/>
</dbReference>
<dbReference type="FunFam" id="3.40.50.720:FF:000047">
    <property type="entry name" value="NADP-dependent L-serine/L-allo-threonine dehydrogenase"/>
    <property type="match status" value="1"/>
</dbReference>
<organism evidence="3 4">
    <name type="scientific">Acanthaster planci</name>
    <name type="common">Crown-of-thorns starfish</name>
    <dbReference type="NCBI Taxonomy" id="133434"/>
    <lineage>
        <taxon>Eukaryota</taxon>
        <taxon>Metazoa</taxon>
        <taxon>Echinodermata</taxon>
        <taxon>Eleutherozoa</taxon>
        <taxon>Asterozoa</taxon>
        <taxon>Asteroidea</taxon>
        <taxon>Valvatacea</taxon>
        <taxon>Valvatida</taxon>
        <taxon>Acanthasteridae</taxon>
        <taxon>Acanthaster</taxon>
    </lineage>
</organism>
<dbReference type="PRINTS" id="PR00081">
    <property type="entry name" value="GDHRDH"/>
</dbReference>
<name>A0A8B7XY46_ACAPL</name>
<dbReference type="RefSeq" id="XP_022085814.1">
    <property type="nucleotide sequence ID" value="XM_022230122.1"/>
</dbReference>
<dbReference type="Proteomes" id="UP000694845">
    <property type="component" value="Unplaced"/>
</dbReference>
<keyword evidence="2" id="KW-0560">Oxidoreductase</keyword>
<dbReference type="PANTHER" id="PTHR43115:SF4">
    <property type="entry name" value="DEHYDROGENASE_REDUCTASE SDR FAMILY MEMBER 11"/>
    <property type="match status" value="1"/>
</dbReference>
<dbReference type="KEGG" id="aplc:110976654"/>
<dbReference type="Pfam" id="PF00106">
    <property type="entry name" value="adh_short"/>
    <property type="match status" value="1"/>
</dbReference>
<dbReference type="SUPFAM" id="SSF51735">
    <property type="entry name" value="NAD(P)-binding Rossmann-fold domains"/>
    <property type="match status" value="1"/>
</dbReference>
<reference evidence="4" key="1">
    <citation type="submission" date="2025-08" db="UniProtKB">
        <authorList>
            <consortium name="RefSeq"/>
        </authorList>
    </citation>
    <scope>IDENTIFICATION</scope>
</reference>
<comment type="similarity">
    <text evidence="1">Belongs to the short-chain dehydrogenases/reductases (SDR) family.</text>
</comment>
<evidence type="ECO:0000256" key="1">
    <source>
        <dbReference type="ARBA" id="ARBA00006484"/>
    </source>
</evidence>
<evidence type="ECO:0000313" key="3">
    <source>
        <dbReference type="Proteomes" id="UP000694845"/>
    </source>
</evidence>
<dbReference type="InterPro" id="IPR002347">
    <property type="entry name" value="SDR_fam"/>
</dbReference>
<accession>A0A8B7XY46</accession>
<dbReference type="GO" id="GO:0016616">
    <property type="term" value="F:oxidoreductase activity, acting on the CH-OH group of donors, NAD or NADP as acceptor"/>
    <property type="evidence" value="ECO:0007669"/>
    <property type="project" value="UniProtKB-ARBA"/>
</dbReference>
<evidence type="ECO:0000256" key="2">
    <source>
        <dbReference type="ARBA" id="ARBA00023002"/>
    </source>
</evidence>
<dbReference type="PANTHER" id="PTHR43115">
    <property type="entry name" value="DEHYDROGENASE/REDUCTASE SDR FAMILY MEMBER 11"/>
    <property type="match status" value="1"/>
</dbReference>
<dbReference type="AlphaFoldDB" id="A0A8B7XY46"/>
<sequence>MFPCSKIAPDIVSPSHKLSHSERSLWGPFCVRSLDIEWGQGHRQLLIIMASKEGMQRWTGRVALVTGASSGIGQATARALARHGMRVVGCARNIKPIEDDAQMLSGDSTVTGSLHAIKCNLMQEDEILAMFAKIRETFGGVDVCISNAGFSDSGSLSSQLTVLNGDAAKWRGIFDVNVLAVALCCREAVRQMEEKGATDGQLLVTNSMSGHRLTPKVNLFHAITKHAVSVLVEGIRRELREKKSHIRIAQISPGIVDTRSQERMQAGFYPEEVNAFYKTLEALRPEDIADNMLHVLQTPPHVQVHDILIRPTEQSF</sequence>
<keyword evidence="3" id="KW-1185">Reference proteome</keyword>
<evidence type="ECO:0000313" key="4">
    <source>
        <dbReference type="RefSeq" id="XP_022085814.1"/>
    </source>
</evidence>